<keyword evidence="2" id="KW-1185">Reference proteome</keyword>
<dbReference type="Proteomes" id="UP000681075">
    <property type="component" value="Unassembled WGS sequence"/>
</dbReference>
<evidence type="ECO:0000313" key="1">
    <source>
        <dbReference type="EMBL" id="GIL41278.1"/>
    </source>
</evidence>
<reference evidence="1" key="1">
    <citation type="submission" date="2021-02" db="EMBL/GenBank/DDBJ databases">
        <title>Genome sequence of Rhodospirillales sp. strain TMPK1 isolated from soil.</title>
        <authorList>
            <person name="Nakai R."/>
            <person name="Kusada H."/>
            <person name="Tamaki H."/>
        </authorList>
    </citation>
    <scope>NUCLEOTIDE SEQUENCE</scope>
    <source>
        <strain evidence="1">TMPK1</strain>
    </source>
</reference>
<proteinExistence type="predicted"/>
<dbReference type="RefSeq" id="WP_420244706.1">
    <property type="nucleotide sequence ID" value="NZ_BOPV01000001.1"/>
</dbReference>
<accession>A0A8S8XBC2</accession>
<protein>
    <submittedName>
        <fullName evidence="1">Uncharacterized protein</fullName>
    </submittedName>
</protein>
<organism evidence="1 2">
    <name type="scientific">Roseiterribacter gracilis</name>
    <dbReference type="NCBI Taxonomy" id="2812848"/>
    <lineage>
        <taxon>Bacteria</taxon>
        <taxon>Pseudomonadati</taxon>
        <taxon>Pseudomonadota</taxon>
        <taxon>Alphaproteobacteria</taxon>
        <taxon>Rhodospirillales</taxon>
        <taxon>Roseiterribacteraceae</taxon>
        <taxon>Roseiterribacter</taxon>
    </lineage>
</organism>
<gene>
    <name evidence="1" type="ORF">TMPK1_35150</name>
</gene>
<name>A0A8S8XBC2_9PROT</name>
<dbReference type="AlphaFoldDB" id="A0A8S8XBC2"/>
<dbReference type="EMBL" id="BOPV01000001">
    <property type="protein sequence ID" value="GIL41278.1"/>
    <property type="molecule type" value="Genomic_DNA"/>
</dbReference>
<comment type="caution">
    <text evidence="1">The sequence shown here is derived from an EMBL/GenBank/DDBJ whole genome shotgun (WGS) entry which is preliminary data.</text>
</comment>
<sequence length="188" mass="19421">MWAWAALLGGLAVVIAADLVGGVPANERRDVGRLGSESNLSPRDQRALALARNFADWHQAAAIIARSGAPPGEIPDPQIIAILPSSYAKAGAWRSVIDSDRTVRTSDDGATIAGIAVGGGAVGRFLAATVGYTGLAGVGWESSIAETRIDTDERADLTTPVLTSAAATGRPVRLTVRDNIDPSDKNVP</sequence>
<evidence type="ECO:0000313" key="2">
    <source>
        <dbReference type="Proteomes" id="UP000681075"/>
    </source>
</evidence>